<dbReference type="SUPFAM" id="SSF55271">
    <property type="entry name" value="DNA repair protein MutS, domain I"/>
    <property type="match status" value="1"/>
</dbReference>
<evidence type="ECO:0000313" key="8">
    <source>
        <dbReference type="EMBL" id="OGC46972.1"/>
    </source>
</evidence>
<dbReference type="AlphaFoldDB" id="A0A1F4UQ07"/>
<keyword evidence="4" id="KW-0067">ATP-binding</keyword>
<name>A0A1F4UQ07_UNCKA</name>
<evidence type="ECO:0000256" key="3">
    <source>
        <dbReference type="ARBA" id="ARBA00022763"/>
    </source>
</evidence>
<keyword evidence="3" id="KW-0227">DNA damage</keyword>
<evidence type="ECO:0000259" key="7">
    <source>
        <dbReference type="Pfam" id="PF01624"/>
    </source>
</evidence>
<dbReference type="PANTHER" id="PTHR11361:SF34">
    <property type="entry name" value="DNA MISMATCH REPAIR PROTEIN MSH1, MITOCHONDRIAL"/>
    <property type="match status" value="1"/>
</dbReference>
<dbReference type="FunFam" id="3.40.1170.10:FF:000001">
    <property type="entry name" value="DNA mismatch repair protein MutS"/>
    <property type="match status" value="1"/>
</dbReference>
<dbReference type="InterPro" id="IPR007695">
    <property type="entry name" value="DNA_mismatch_repair_MutS-lik_N"/>
</dbReference>
<organism evidence="8 9">
    <name type="scientific">candidate division WWE3 bacterium RIFCSPHIGHO2_01_FULL_35_17</name>
    <dbReference type="NCBI Taxonomy" id="1802614"/>
    <lineage>
        <taxon>Bacteria</taxon>
        <taxon>Katanobacteria</taxon>
    </lineage>
</organism>
<sequence>MKHFETPMMKQYAFIKKQYADCILFFRLGDFYEMFLEDAEIGSKVLDITLTARNKGKDGAIPMCGVPFHASDAYISKLVKNGYKVAICEQIGTPQESEDLVERDVIRVVTPGTIIDENMLENKSNNYVLTISIDRKKNQLSMSYADISTGDFIIKETPLISNSVDENTYLASKISV</sequence>
<gene>
    <name evidence="8" type="ORF">A2713_00520</name>
</gene>
<dbReference type="InterPro" id="IPR016151">
    <property type="entry name" value="DNA_mismatch_repair_MutS_N"/>
</dbReference>
<dbReference type="Gene3D" id="3.40.1170.10">
    <property type="entry name" value="DNA repair protein MutS, domain I"/>
    <property type="match status" value="1"/>
</dbReference>
<dbReference type="Proteomes" id="UP000176444">
    <property type="component" value="Unassembled WGS sequence"/>
</dbReference>
<proteinExistence type="inferred from homology"/>
<dbReference type="PANTHER" id="PTHR11361">
    <property type="entry name" value="DNA MISMATCH REPAIR PROTEIN MUTS FAMILY MEMBER"/>
    <property type="match status" value="1"/>
</dbReference>
<dbReference type="SUPFAM" id="SSF53150">
    <property type="entry name" value="DNA repair protein MutS, domain II"/>
    <property type="match status" value="1"/>
</dbReference>
<evidence type="ECO:0000256" key="1">
    <source>
        <dbReference type="ARBA" id="ARBA00006271"/>
    </source>
</evidence>
<keyword evidence="5" id="KW-0238">DNA-binding</keyword>
<dbReference type="GO" id="GO:0005524">
    <property type="term" value="F:ATP binding"/>
    <property type="evidence" value="ECO:0007669"/>
    <property type="project" value="UniProtKB-KW"/>
</dbReference>
<dbReference type="GO" id="GO:0005829">
    <property type="term" value="C:cytosol"/>
    <property type="evidence" value="ECO:0007669"/>
    <property type="project" value="TreeGrafter"/>
</dbReference>
<dbReference type="InterPro" id="IPR045076">
    <property type="entry name" value="MutS"/>
</dbReference>
<comment type="similarity">
    <text evidence="1">Belongs to the DNA mismatch repair MutS family.</text>
</comment>
<keyword evidence="6" id="KW-0234">DNA repair</keyword>
<evidence type="ECO:0000256" key="6">
    <source>
        <dbReference type="ARBA" id="ARBA00023204"/>
    </source>
</evidence>
<feature type="domain" description="DNA mismatch repair protein MutS-like N-terminal" evidence="7">
    <location>
        <begin position="6"/>
        <end position="117"/>
    </location>
</feature>
<accession>A0A1F4UQ07</accession>
<reference evidence="8 9" key="1">
    <citation type="journal article" date="2016" name="Nat. Commun.">
        <title>Thousands of microbial genomes shed light on interconnected biogeochemical processes in an aquifer system.</title>
        <authorList>
            <person name="Anantharaman K."/>
            <person name="Brown C.T."/>
            <person name="Hug L.A."/>
            <person name="Sharon I."/>
            <person name="Castelle C.J."/>
            <person name="Probst A.J."/>
            <person name="Thomas B.C."/>
            <person name="Singh A."/>
            <person name="Wilkins M.J."/>
            <person name="Karaoz U."/>
            <person name="Brodie E.L."/>
            <person name="Williams K.H."/>
            <person name="Hubbard S.S."/>
            <person name="Banfield J.F."/>
        </authorList>
    </citation>
    <scope>NUCLEOTIDE SEQUENCE [LARGE SCALE GENOMIC DNA]</scope>
</reference>
<dbReference type="InterPro" id="IPR036678">
    <property type="entry name" value="MutS_con_dom_sf"/>
</dbReference>
<dbReference type="Pfam" id="PF01624">
    <property type="entry name" value="MutS_I"/>
    <property type="match status" value="1"/>
</dbReference>
<dbReference type="GO" id="GO:0140664">
    <property type="term" value="F:ATP-dependent DNA damage sensor activity"/>
    <property type="evidence" value="ECO:0007669"/>
    <property type="project" value="InterPro"/>
</dbReference>
<evidence type="ECO:0000256" key="2">
    <source>
        <dbReference type="ARBA" id="ARBA00022741"/>
    </source>
</evidence>
<evidence type="ECO:0000256" key="4">
    <source>
        <dbReference type="ARBA" id="ARBA00022840"/>
    </source>
</evidence>
<evidence type="ECO:0000256" key="5">
    <source>
        <dbReference type="ARBA" id="ARBA00023125"/>
    </source>
</evidence>
<keyword evidence="2" id="KW-0547">Nucleotide-binding</keyword>
<comment type="caution">
    <text evidence="8">The sequence shown here is derived from an EMBL/GenBank/DDBJ whole genome shotgun (WGS) entry which is preliminary data.</text>
</comment>
<evidence type="ECO:0000313" key="9">
    <source>
        <dbReference type="Proteomes" id="UP000176444"/>
    </source>
</evidence>
<dbReference type="GO" id="GO:0030983">
    <property type="term" value="F:mismatched DNA binding"/>
    <property type="evidence" value="ECO:0007669"/>
    <property type="project" value="InterPro"/>
</dbReference>
<dbReference type="EMBL" id="MEUX01000025">
    <property type="protein sequence ID" value="OGC46972.1"/>
    <property type="molecule type" value="Genomic_DNA"/>
</dbReference>
<dbReference type="GO" id="GO:0006298">
    <property type="term" value="P:mismatch repair"/>
    <property type="evidence" value="ECO:0007669"/>
    <property type="project" value="InterPro"/>
</dbReference>
<protein>
    <recommendedName>
        <fullName evidence="7">DNA mismatch repair protein MutS-like N-terminal domain-containing protein</fullName>
    </recommendedName>
</protein>